<name>A0A6A7K4Y1_9FIRM</name>
<dbReference type="AlphaFoldDB" id="A0A6A7K4Y1"/>
<dbReference type="RefSeq" id="WP_152800821.1">
    <property type="nucleotide sequence ID" value="NZ_WHNX01000002.1"/>
</dbReference>
<sequence>MSYYDYISAAQKRENAKKSIDKLKEKNPDIEPIIIVGNAIVNTWWGKAWNKNLESYADYRNRISRGRSYVRAGAVLHLKIEKGKIMALVQGSRSKPYDVSISINPLEAKTWKEIKSICNRRIESLEQLATGRFPKELEILFTEKDGIFPSPKEIHFQCSCPDSASLCKHVAATLYGVGARLDMKPMLIFQMRDIAFDELIKRSIEDKLQSMLKNADNDSSRKIDSNKIHDLFGV</sequence>
<dbReference type="Proteomes" id="UP000440004">
    <property type="component" value="Unassembled WGS sequence"/>
</dbReference>
<dbReference type="PROSITE" id="PS50966">
    <property type="entry name" value="ZF_SWIM"/>
    <property type="match status" value="1"/>
</dbReference>
<reference evidence="3 4" key="1">
    <citation type="submission" date="2019-10" db="EMBL/GenBank/DDBJ databases">
        <title>Alkalibaculum tamaniensis sp.nov., a new alkaliphilic acetogen, isolated on methoxylated aromatics from a mud volcano.</title>
        <authorList>
            <person name="Khomyakova M.A."/>
            <person name="Merkel A.Y."/>
            <person name="Bonch-Osmolovskaya E.A."/>
            <person name="Slobodkin A.I."/>
        </authorList>
    </citation>
    <scope>NUCLEOTIDE SEQUENCE [LARGE SCALE GENOMIC DNA]</scope>
    <source>
        <strain evidence="3 4">M08DMB</strain>
    </source>
</reference>
<feature type="domain" description="SWIM-type" evidence="2">
    <location>
        <begin position="137"/>
        <end position="178"/>
    </location>
</feature>
<evidence type="ECO:0000256" key="1">
    <source>
        <dbReference type="PROSITE-ProRule" id="PRU00325"/>
    </source>
</evidence>
<evidence type="ECO:0000313" key="4">
    <source>
        <dbReference type="Proteomes" id="UP000440004"/>
    </source>
</evidence>
<accession>A0A6A7K4Y1</accession>
<comment type="caution">
    <text evidence="3">The sequence shown here is derived from an EMBL/GenBank/DDBJ whole genome shotgun (WGS) entry which is preliminary data.</text>
</comment>
<proteinExistence type="predicted"/>
<dbReference type="PANTHER" id="PTHR38133">
    <property type="entry name" value="SLR1429 PROTEIN"/>
    <property type="match status" value="1"/>
</dbReference>
<organism evidence="3 4">
    <name type="scientific">Alkalibaculum sporogenes</name>
    <dbReference type="NCBI Taxonomy" id="2655001"/>
    <lineage>
        <taxon>Bacteria</taxon>
        <taxon>Bacillati</taxon>
        <taxon>Bacillota</taxon>
        <taxon>Clostridia</taxon>
        <taxon>Eubacteriales</taxon>
        <taxon>Eubacteriaceae</taxon>
        <taxon>Alkalibaculum</taxon>
    </lineage>
</organism>
<keyword evidence="1" id="KW-0862">Zinc</keyword>
<keyword evidence="4" id="KW-1185">Reference proteome</keyword>
<gene>
    <name evidence="3" type="ORF">GC105_01080</name>
</gene>
<protein>
    <recommendedName>
        <fullName evidence="2">SWIM-type domain-containing protein</fullName>
    </recommendedName>
</protein>
<evidence type="ECO:0000313" key="3">
    <source>
        <dbReference type="EMBL" id="MPW24384.1"/>
    </source>
</evidence>
<keyword evidence="1" id="KW-0863">Zinc-finger</keyword>
<dbReference type="InterPro" id="IPR007527">
    <property type="entry name" value="Znf_SWIM"/>
</dbReference>
<dbReference type="EMBL" id="WHNX01000002">
    <property type="protein sequence ID" value="MPW24384.1"/>
    <property type="molecule type" value="Genomic_DNA"/>
</dbReference>
<evidence type="ECO:0000259" key="2">
    <source>
        <dbReference type="PROSITE" id="PS50966"/>
    </source>
</evidence>
<dbReference type="GO" id="GO:0008270">
    <property type="term" value="F:zinc ion binding"/>
    <property type="evidence" value="ECO:0007669"/>
    <property type="project" value="UniProtKB-KW"/>
</dbReference>
<keyword evidence="1" id="KW-0479">Metal-binding</keyword>
<dbReference type="PANTHER" id="PTHR38133:SF1">
    <property type="entry name" value="SLR1429 PROTEIN"/>
    <property type="match status" value="1"/>
</dbReference>